<organism evidence="1 2">
    <name type="scientific">Dietzia natronolimnaea</name>
    <dbReference type="NCBI Taxonomy" id="161920"/>
    <lineage>
        <taxon>Bacteria</taxon>
        <taxon>Bacillati</taxon>
        <taxon>Actinomycetota</taxon>
        <taxon>Actinomycetes</taxon>
        <taxon>Mycobacteriales</taxon>
        <taxon>Dietziaceae</taxon>
        <taxon>Dietzia</taxon>
    </lineage>
</organism>
<sequence length="494" mass="54700">MVTSLRQPRVVIIGAGIAGISAAHTFRQAGLSDVVICEKGTDVGGVWHWNRYPGLTCDVPSQLYQFGFAPKADWSHVWASGEEIRLYHRDVVERCGLDGWLRLGTEVTDAVYDEESATWTLTTAAGETLLADFVVCATGVLHHPHVPDIDGLDSFAGPVVHTARWDPELETGGSRVAVIGSGSTGVQIVSALQPEASRVLHFTRSPQWILWAPMGVRQPELFTALLRRMPGLQRGLYAAALWASGILADVVLKPTWRRRAVQAYARSSLRRQVRDPRLREQLTPDYEPLCKRQVVSSTYYRAITAPNAELVTGPIIEVTPTGIRTGDGVHHEVDVIVLATGFRAHEYMRPMRITGRDGLSLDEAWATGPRAYRMTAIPGFPNLFTVLGPNSPTGSISLQYSAELTSRYVAQWIERWIRGQFDAVEVTDQATEEFAGAVREAMGPTVWNTGCTSWYQTAGGEIDLWPFDRKRMEEMLNRPDGRDFQMMRVDSGGP</sequence>
<keyword evidence="1" id="KW-0503">Monooxygenase</keyword>
<comment type="caution">
    <text evidence="1">The sequence shown here is derived from an EMBL/GenBank/DDBJ whole genome shotgun (WGS) entry which is preliminary data.</text>
</comment>
<dbReference type="InterPro" id="IPR036188">
    <property type="entry name" value="FAD/NAD-bd_sf"/>
</dbReference>
<dbReference type="InterPro" id="IPR051209">
    <property type="entry name" value="FAD-bind_Monooxygenase_sf"/>
</dbReference>
<dbReference type="Pfam" id="PF13738">
    <property type="entry name" value="Pyr_redox_3"/>
    <property type="match status" value="1"/>
</dbReference>
<dbReference type="PANTHER" id="PTHR42877:SF4">
    <property type="entry name" value="FAD_NAD(P)-BINDING DOMAIN-CONTAINING PROTEIN-RELATED"/>
    <property type="match status" value="1"/>
</dbReference>
<dbReference type="PRINTS" id="PR00419">
    <property type="entry name" value="ADXRDTASE"/>
</dbReference>
<dbReference type="PANTHER" id="PTHR42877">
    <property type="entry name" value="L-ORNITHINE N(5)-MONOOXYGENASE-RELATED"/>
    <property type="match status" value="1"/>
</dbReference>
<dbReference type="Proteomes" id="UP000218810">
    <property type="component" value="Unassembled WGS sequence"/>
</dbReference>
<dbReference type="OrthoDB" id="5168853at2"/>
<dbReference type="AlphaFoldDB" id="A0A2A2WTY6"/>
<proteinExistence type="predicted"/>
<dbReference type="SUPFAM" id="SSF51905">
    <property type="entry name" value="FAD/NAD(P)-binding domain"/>
    <property type="match status" value="1"/>
</dbReference>
<dbReference type="EMBL" id="NTGA01000005">
    <property type="protein sequence ID" value="PAY24493.1"/>
    <property type="molecule type" value="Genomic_DNA"/>
</dbReference>
<dbReference type="Gene3D" id="3.50.50.60">
    <property type="entry name" value="FAD/NAD(P)-binding domain"/>
    <property type="match status" value="2"/>
</dbReference>
<name>A0A2A2WTY6_9ACTN</name>
<protein>
    <submittedName>
        <fullName evidence="1">Monooxygenase</fullName>
    </submittedName>
</protein>
<keyword evidence="2" id="KW-1185">Reference proteome</keyword>
<gene>
    <name evidence="1" type="ORF">CEY15_03335</name>
</gene>
<evidence type="ECO:0000313" key="2">
    <source>
        <dbReference type="Proteomes" id="UP000218810"/>
    </source>
</evidence>
<dbReference type="GO" id="GO:0004497">
    <property type="term" value="F:monooxygenase activity"/>
    <property type="evidence" value="ECO:0007669"/>
    <property type="project" value="UniProtKB-KW"/>
</dbReference>
<evidence type="ECO:0000313" key="1">
    <source>
        <dbReference type="EMBL" id="PAY24493.1"/>
    </source>
</evidence>
<accession>A0A2A2WTY6</accession>
<dbReference type="RefSeq" id="WP_095717295.1">
    <property type="nucleotide sequence ID" value="NZ_NTGA01000005.1"/>
</dbReference>
<reference evidence="2" key="1">
    <citation type="submission" date="2017-09" db="EMBL/GenBank/DDBJ databases">
        <authorList>
            <person name="Zhang Y."/>
            <person name="Huang X."/>
            <person name="Liu J."/>
            <person name="Lu L."/>
            <person name="Peng K."/>
        </authorList>
    </citation>
    <scope>NUCLEOTIDE SEQUENCE [LARGE SCALE GENOMIC DNA]</scope>
    <source>
        <strain evidence="2">S-XJ-1</strain>
    </source>
</reference>
<keyword evidence="1" id="KW-0560">Oxidoreductase</keyword>